<dbReference type="SUPFAM" id="SSF47473">
    <property type="entry name" value="EF-hand"/>
    <property type="match status" value="1"/>
</dbReference>
<dbReference type="GO" id="GO:0005544">
    <property type="term" value="F:calcium-dependent phospholipid binding"/>
    <property type="evidence" value="ECO:0007669"/>
    <property type="project" value="TreeGrafter"/>
</dbReference>
<feature type="domain" description="C2" evidence="3">
    <location>
        <begin position="368"/>
        <end position="494"/>
    </location>
</feature>
<dbReference type="Pfam" id="PF00168">
    <property type="entry name" value="C2"/>
    <property type="match status" value="2"/>
</dbReference>
<feature type="compositionally biased region" description="Polar residues" evidence="2">
    <location>
        <begin position="224"/>
        <end position="244"/>
    </location>
</feature>
<feature type="region of interest" description="Disordered" evidence="2">
    <location>
        <begin position="1"/>
        <end position="158"/>
    </location>
</feature>
<dbReference type="GO" id="GO:0000149">
    <property type="term" value="F:SNARE binding"/>
    <property type="evidence" value="ECO:0007669"/>
    <property type="project" value="TreeGrafter"/>
</dbReference>
<dbReference type="PROSITE" id="PS50004">
    <property type="entry name" value="C2"/>
    <property type="match status" value="2"/>
</dbReference>
<feature type="region of interest" description="Disordered" evidence="2">
    <location>
        <begin position="293"/>
        <end position="369"/>
    </location>
</feature>
<feature type="compositionally biased region" description="Polar residues" evidence="2">
    <location>
        <begin position="1"/>
        <end position="11"/>
    </location>
</feature>
<protein>
    <submittedName>
        <fullName evidence="6">C2 domain-containing protein</fullName>
    </submittedName>
</protein>
<dbReference type="PROSITE" id="PS50222">
    <property type="entry name" value="EF_HAND_2"/>
    <property type="match status" value="3"/>
</dbReference>
<feature type="compositionally biased region" description="Low complexity" evidence="2">
    <location>
        <begin position="99"/>
        <end position="111"/>
    </location>
</feature>
<evidence type="ECO:0000256" key="1">
    <source>
        <dbReference type="ARBA" id="ARBA00022837"/>
    </source>
</evidence>
<feature type="compositionally biased region" description="Low complexity" evidence="2">
    <location>
        <begin position="136"/>
        <end position="153"/>
    </location>
</feature>
<dbReference type="WBParaSite" id="BXY_0891900.1">
    <property type="protein sequence ID" value="BXY_0891900.1"/>
    <property type="gene ID" value="BXY_0891900"/>
</dbReference>
<dbReference type="GO" id="GO:0017156">
    <property type="term" value="P:calcium-ion regulated exocytosis"/>
    <property type="evidence" value="ECO:0007669"/>
    <property type="project" value="TreeGrafter"/>
</dbReference>
<feature type="domain" description="EF-hand" evidence="4">
    <location>
        <begin position="825"/>
        <end position="855"/>
    </location>
</feature>
<dbReference type="Proteomes" id="UP000095284">
    <property type="component" value="Unplaced"/>
</dbReference>
<feature type="compositionally biased region" description="Polar residues" evidence="2">
    <location>
        <begin position="89"/>
        <end position="98"/>
    </location>
</feature>
<evidence type="ECO:0000313" key="5">
    <source>
        <dbReference type="Proteomes" id="UP000095284"/>
    </source>
</evidence>
<organism evidence="5 6">
    <name type="scientific">Bursaphelenchus xylophilus</name>
    <name type="common">Pinewood nematode worm</name>
    <name type="synonym">Aphelenchoides xylophilus</name>
    <dbReference type="NCBI Taxonomy" id="6326"/>
    <lineage>
        <taxon>Eukaryota</taxon>
        <taxon>Metazoa</taxon>
        <taxon>Ecdysozoa</taxon>
        <taxon>Nematoda</taxon>
        <taxon>Chromadorea</taxon>
        <taxon>Rhabditida</taxon>
        <taxon>Tylenchina</taxon>
        <taxon>Tylenchomorpha</taxon>
        <taxon>Aphelenchoidea</taxon>
        <taxon>Aphelenchoididae</taxon>
        <taxon>Bursaphelenchus</taxon>
    </lineage>
</organism>
<dbReference type="CDD" id="cd00051">
    <property type="entry name" value="EFh"/>
    <property type="match status" value="2"/>
</dbReference>
<feature type="domain" description="EF-hand" evidence="4">
    <location>
        <begin position="751"/>
        <end position="786"/>
    </location>
</feature>
<feature type="compositionally biased region" description="Basic and acidic residues" evidence="2">
    <location>
        <begin position="313"/>
        <end position="325"/>
    </location>
</feature>
<reference evidence="6" key="1">
    <citation type="submission" date="2016-11" db="UniProtKB">
        <authorList>
            <consortium name="WormBaseParasite"/>
        </authorList>
    </citation>
    <scope>IDENTIFICATION</scope>
</reference>
<dbReference type="eggNOG" id="ENOG502S04T">
    <property type="taxonomic scope" value="Eukaryota"/>
</dbReference>
<dbReference type="GO" id="GO:0005509">
    <property type="term" value="F:calcium ion binding"/>
    <property type="evidence" value="ECO:0007669"/>
    <property type="project" value="InterPro"/>
</dbReference>
<evidence type="ECO:0000259" key="3">
    <source>
        <dbReference type="PROSITE" id="PS50004"/>
    </source>
</evidence>
<dbReference type="SMART" id="SM00054">
    <property type="entry name" value="EFh"/>
    <property type="match status" value="4"/>
</dbReference>
<dbReference type="GO" id="GO:0005886">
    <property type="term" value="C:plasma membrane"/>
    <property type="evidence" value="ECO:0007669"/>
    <property type="project" value="TreeGrafter"/>
</dbReference>
<feature type="compositionally biased region" description="Polar residues" evidence="2">
    <location>
        <begin position="347"/>
        <end position="357"/>
    </location>
</feature>
<dbReference type="GO" id="GO:0030276">
    <property type="term" value="F:clathrin binding"/>
    <property type="evidence" value="ECO:0007669"/>
    <property type="project" value="TreeGrafter"/>
</dbReference>
<sequence length="916" mass="100789">MHSKIPQTLHQFESAPPGVVLAGGSAGMRRRLPPTPTPHKDPPDPGLGPTMTTGMRGPMTGLLGPVMRRSSSPRMLPTPPPPPGSSCSVQATSSNTLMNNSFNSNSQSPPFAQQLQVKERRPSTGRRLPDAPAPPSSSSSSSPFPSSLTPSTSMYSDSNFPPSTTADFLNAGYLFRSASARNATSQLKAAQLPPTAPRTSIASSDPRPELSTMNRLVPEPLTMPNKSLNTASSAPQTPRESNSDIPAGYRKVRKCSFNADVGRDSLSRNGSMAHLLEQQHLLRREFTATPDSIQYSTNSSLSPSIEQLNVEGSQKDSSDGEDPSHHGLNPSLYLGTRTPSSSVSSVTDLQNVQNTPTANPPADPEPRPKGLGLVHCSLQHFPVRKRLRVSILKIEGLAGELRPDLEIQAFCKVNIIPGKANKQQVSVVKRGRDIVYNAEFFFDGISVEDIDGKSLALEVYHQSSVKLQKDLEIGQILVPLKELTQLYSKKEVRIVEELKFRPSSKKLGKIFITTCIEKEARRLTINVIKVEDLPKWGIIGAPDVCVRITLTQNNGNPQTKSTRVLKSTCTAIYKEAVMFLIGTTKADLGKTKIIISVHDILRSVTGDDVIGSAYLGELAVDKSEQEQWKNTVEKFNKEFKGSHQLKPPNQAPDVHVSEMPSDDQSATSLHCDKARPSTESVDLGRGCGWGRQSFPRPQFAPPERKFLYLVFVCALNGKASLVSSLGIFTFEMGSCLSRKSKKNQEDDVGEIREDDLRGIFREFDLNGDGYIQKNELKAVMTKMGQSPTEEELNAMFNTADKDNDGNIDFNEFLTIARANPLSLSLRAVFEELDVDGDGHITRSELRTAFQRMGHNLTDQEIKAIYKHVDINHDGKINFQAPYLWRFFSARIAHFLSRGLTDKKSRFLATTPDFMQI</sequence>
<name>A0A1I7S7D0_BURXY</name>
<dbReference type="FunFam" id="1.10.238.10:FF:000482">
    <property type="entry name" value="CALmodulin related genes"/>
    <property type="match status" value="1"/>
</dbReference>
<feature type="compositionally biased region" description="Low complexity" evidence="2">
    <location>
        <begin position="47"/>
        <end position="75"/>
    </location>
</feature>
<feature type="compositionally biased region" description="Polar residues" evidence="2">
    <location>
        <begin position="293"/>
        <end position="312"/>
    </location>
</feature>
<dbReference type="SMART" id="SM00239">
    <property type="entry name" value="C2"/>
    <property type="match status" value="2"/>
</dbReference>
<dbReference type="Pfam" id="PF13499">
    <property type="entry name" value="EF-hand_7"/>
    <property type="match status" value="2"/>
</dbReference>
<evidence type="ECO:0000259" key="4">
    <source>
        <dbReference type="PROSITE" id="PS50222"/>
    </source>
</evidence>
<feature type="region of interest" description="Disordered" evidence="2">
    <location>
        <begin position="640"/>
        <end position="677"/>
    </location>
</feature>
<dbReference type="InterPro" id="IPR000008">
    <property type="entry name" value="C2_dom"/>
</dbReference>
<dbReference type="PROSITE" id="PS00018">
    <property type="entry name" value="EF_HAND_1"/>
    <property type="match status" value="3"/>
</dbReference>
<proteinExistence type="predicted"/>
<accession>A0A1I7S7D0</accession>
<dbReference type="InterPro" id="IPR035892">
    <property type="entry name" value="C2_domain_sf"/>
</dbReference>
<evidence type="ECO:0000256" key="2">
    <source>
        <dbReference type="SAM" id="MobiDB-lite"/>
    </source>
</evidence>
<dbReference type="InterPro" id="IPR011992">
    <property type="entry name" value="EF-hand-dom_pair"/>
</dbReference>
<feature type="domain" description="EF-hand" evidence="4">
    <location>
        <begin position="787"/>
        <end position="822"/>
    </location>
</feature>
<feature type="domain" description="C2" evidence="3">
    <location>
        <begin position="506"/>
        <end position="629"/>
    </location>
</feature>
<dbReference type="InterPro" id="IPR002048">
    <property type="entry name" value="EF_hand_dom"/>
</dbReference>
<keyword evidence="1" id="KW-0106">Calcium</keyword>
<evidence type="ECO:0000313" key="6">
    <source>
        <dbReference type="WBParaSite" id="BXY_0891900.1"/>
    </source>
</evidence>
<dbReference type="Gene3D" id="1.10.238.10">
    <property type="entry name" value="EF-hand"/>
    <property type="match status" value="2"/>
</dbReference>
<dbReference type="SUPFAM" id="SSF49562">
    <property type="entry name" value="C2 domain (Calcium/lipid-binding domain, CaLB)"/>
    <property type="match status" value="2"/>
</dbReference>
<dbReference type="PANTHER" id="PTHR10024">
    <property type="entry name" value="SYNAPTOTAGMIN"/>
    <property type="match status" value="1"/>
</dbReference>
<dbReference type="Gene3D" id="2.60.40.150">
    <property type="entry name" value="C2 domain"/>
    <property type="match status" value="2"/>
</dbReference>
<dbReference type="AlphaFoldDB" id="A0A1I7S7D0"/>
<dbReference type="GO" id="GO:0001786">
    <property type="term" value="F:phosphatidylserine binding"/>
    <property type="evidence" value="ECO:0007669"/>
    <property type="project" value="TreeGrafter"/>
</dbReference>
<dbReference type="PANTHER" id="PTHR10024:SF348">
    <property type="entry name" value="SYNAPTOTAGMIN-17"/>
    <property type="match status" value="1"/>
</dbReference>
<dbReference type="GO" id="GO:0070382">
    <property type="term" value="C:exocytic vesicle"/>
    <property type="evidence" value="ECO:0007669"/>
    <property type="project" value="TreeGrafter"/>
</dbReference>
<feature type="region of interest" description="Disordered" evidence="2">
    <location>
        <begin position="186"/>
        <end position="247"/>
    </location>
</feature>
<dbReference type="InterPro" id="IPR018247">
    <property type="entry name" value="EF_Hand_1_Ca_BS"/>
</dbReference>